<dbReference type="EMBL" id="SNRW01006473">
    <property type="protein sequence ID" value="KAA6382994.1"/>
    <property type="molecule type" value="Genomic_DNA"/>
</dbReference>
<proteinExistence type="predicted"/>
<evidence type="ECO:0000313" key="3">
    <source>
        <dbReference type="Proteomes" id="UP000324800"/>
    </source>
</evidence>
<dbReference type="Proteomes" id="UP000324800">
    <property type="component" value="Unassembled WGS sequence"/>
</dbReference>
<gene>
    <name evidence="2" type="ORF">EZS28_021478</name>
</gene>
<accession>A0A5J4VKJ6</accession>
<organism evidence="2 3">
    <name type="scientific">Streblomastix strix</name>
    <dbReference type="NCBI Taxonomy" id="222440"/>
    <lineage>
        <taxon>Eukaryota</taxon>
        <taxon>Metamonada</taxon>
        <taxon>Preaxostyla</taxon>
        <taxon>Oxymonadida</taxon>
        <taxon>Streblomastigidae</taxon>
        <taxon>Streblomastix</taxon>
    </lineage>
</organism>
<reference evidence="2 3" key="1">
    <citation type="submission" date="2019-03" db="EMBL/GenBank/DDBJ databases">
        <title>Single cell metagenomics reveals metabolic interactions within the superorganism composed of flagellate Streblomastix strix and complex community of Bacteroidetes bacteria on its surface.</title>
        <authorList>
            <person name="Treitli S.C."/>
            <person name="Kolisko M."/>
            <person name="Husnik F."/>
            <person name="Keeling P."/>
            <person name="Hampl V."/>
        </authorList>
    </citation>
    <scope>NUCLEOTIDE SEQUENCE [LARGE SCALE GENOMIC DNA]</scope>
    <source>
        <strain evidence="2">ST1C</strain>
    </source>
</reference>
<name>A0A5J4VKJ6_9EUKA</name>
<dbReference type="AlphaFoldDB" id="A0A5J4VKJ6"/>
<evidence type="ECO:0000256" key="1">
    <source>
        <dbReference type="SAM" id="MobiDB-lite"/>
    </source>
</evidence>
<feature type="region of interest" description="Disordered" evidence="1">
    <location>
        <begin position="43"/>
        <end position="63"/>
    </location>
</feature>
<comment type="caution">
    <text evidence="2">The sequence shown here is derived from an EMBL/GenBank/DDBJ whole genome shotgun (WGS) entry which is preliminary data.</text>
</comment>
<evidence type="ECO:0000313" key="2">
    <source>
        <dbReference type="EMBL" id="KAA6382994.1"/>
    </source>
</evidence>
<sequence>MGTNWSSSNNTKWNPSIMGQQVETQNVAEQNEKSLPEMDTRRGIRLDGSDTEGIGGESNTRSEYPTVKMDQSYIPYTQRLDKQMAQDNGLFRSQQAIQSQSFYHGRYQNVKTIVVRQRLDNKGGHRIRIPSRVGKLRTSTLSRFHLPRKILPLLSNVLWRQTRPLGIPQDHETCNEAYKGLTTNTFGCILRRSDLYLLESTRTNIENKLDNRDSGEFRVEDQSRQINTNTYLIDRIPRFVPGYRKGLTVND</sequence>
<protein>
    <submittedName>
        <fullName evidence="2">Uncharacterized protein</fullName>
    </submittedName>
</protein>